<dbReference type="NCBIfam" id="TIGR01707">
    <property type="entry name" value="gspI"/>
    <property type="match status" value="1"/>
</dbReference>
<keyword evidence="10" id="KW-1185">Reference proteome</keyword>
<keyword evidence="3 7" id="KW-0488">Methylation</keyword>
<proteinExistence type="inferred from homology"/>
<evidence type="ECO:0000256" key="3">
    <source>
        <dbReference type="ARBA" id="ARBA00022481"/>
    </source>
</evidence>
<dbReference type="GO" id="GO:0005886">
    <property type="term" value="C:plasma membrane"/>
    <property type="evidence" value="ECO:0007669"/>
    <property type="project" value="UniProtKB-SubCell"/>
</dbReference>
<dbReference type="AlphaFoldDB" id="A0A5B8IHN5"/>
<dbReference type="Pfam" id="PF02501">
    <property type="entry name" value="T2SSI"/>
    <property type="match status" value="1"/>
</dbReference>
<dbReference type="EMBL" id="CP042220">
    <property type="protein sequence ID" value="QDX31227.1"/>
    <property type="molecule type" value="Genomic_DNA"/>
</dbReference>
<comment type="similarity">
    <text evidence="7">Belongs to the GSP I family.</text>
</comment>
<name>A0A5B8IHN5_9GAMM</name>
<dbReference type="GO" id="GO:0015627">
    <property type="term" value="C:type II protein secretion system complex"/>
    <property type="evidence" value="ECO:0007669"/>
    <property type="project" value="UniProtKB-UniRule"/>
</dbReference>
<organism evidence="9 10">
    <name type="scientific">Dickeya poaceiphila</name>
    <dbReference type="NCBI Taxonomy" id="568768"/>
    <lineage>
        <taxon>Bacteria</taxon>
        <taxon>Pseudomonadati</taxon>
        <taxon>Pseudomonadota</taxon>
        <taxon>Gammaproteobacteria</taxon>
        <taxon>Enterobacterales</taxon>
        <taxon>Pectobacteriaceae</taxon>
        <taxon>Dickeya</taxon>
    </lineage>
</organism>
<evidence type="ECO:0000313" key="10">
    <source>
        <dbReference type="Proteomes" id="UP000320591"/>
    </source>
</evidence>
<comment type="PTM">
    <text evidence="7">Cleaved by prepilin peptidase.</text>
</comment>
<accession>A0A5B8IHN5</accession>
<evidence type="ECO:0000313" key="9">
    <source>
        <dbReference type="EMBL" id="QDX31227.1"/>
    </source>
</evidence>
<comment type="subcellular location">
    <subcellularLocation>
        <location evidence="7">Cell inner membrane</location>
        <topology evidence="7">Single-pass membrane protein</topology>
    </subcellularLocation>
    <subcellularLocation>
        <location evidence="2">Membrane</location>
        <topology evidence="2">Single-pass membrane protein</topology>
    </subcellularLocation>
</comment>
<comment type="function">
    <text evidence="1">Component of the type II secretion system required for the energy-dependent secretion of extracellular factors such as proteases and toxins from the periplasm. Part of the pseudopilus tip complex that is critical for the recognition and binding of secretion substrates.</text>
</comment>
<feature type="transmembrane region" description="Helical" evidence="7">
    <location>
        <begin position="7"/>
        <end position="30"/>
    </location>
</feature>
<dbReference type="InterPro" id="IPR010052">
    <property type="entry name" value="T2SS_protein-GspI"/>
</dbReference>
<dbReference type="STRING" id="568768.GCA_000406125_00741"/>
<evidence type="ECO:0000259" key="8">
    <source>
        <dbReference type="Pfam" id="PF02501"/>
    </source>
</evidence>
<keyword evidence="4 7" id="KW-0812">Transmembrane</keyword>
<comment type="subunit">
    <text evidence="7">Type II secretion is composed of four main components: the outer membrane complex, the inner membrane complex, the cytoplasmic secretion ATPase and the periplasm-spanning pseudopilus.</text>
</comment>
<dbReference type="InterPro" id="IPR045584">
    <property type="entry name" value="Pilin-like"/>
</dbReference>
<dbReference type="RefSeq" id="WP_042868729.1">
    <property type="nucleotide sequence ID" value="NZ_CM001975.1"/>
</dbReference>
<protein>
    <recommendedName>
        <fullName evidence="7">Type II secretion system protein I</fullName>
        <shortName evidence="7">T2SS minor pseudopilin I</shortName>
    </recommendedName>
</protein>
<dbReference type="SUPFAM" id="SSF54523">
    <property type="entry name" value="Pili subunits"/>
    <property type="match status" value="1"/>
</dbReference>
<dbReference type="OrthoDB" id="6433322at2"/>
<dbReference type="InterPro" id="IPR003413">
    <property type="entry name" value="T2SS_GspI_C"/>
</dbReference>
<dbReference type="Gene3D" id="3.30.1300.30">
    <property type="entry name" value="GSPII I/J protein-like"/>
    <property type="match status" value="1"/>
</dbReference>
<evidence type="ECO:0000256" key="7">
    <source>
        <dbReference type="RuleBase" id="RU368030"/>
    </source>
</evidence>
<evidence type="ECO:0000256" key="1">
    <source>
        <dbReference type="ARBA" id="ARBA00003161"/>
    </source>
</evidence>
<evidence type="ECO:0000256" key="2">
    <source>
        <dbReference type="ARBA" id="ARBA00004167"/>
    </source>
</evidence>
<keyword evidence="7" id="KW-1003">Cell membrane</keyword>
<dbReference type="GO" id="GO:0015628">
    <property type="term" value="P:protein secretion by the type II secretion system"/>
    <property type="evidence" value="ECO:0007669"/>
    <property type="project" value="UniProtKB-UniRule"/>
</dbReference>
<keyword evidence="5 7" id="KW-1133">Transmembrane helix</keyword>
<keyword evidence="7" id="KW-0997">Cell inner membrane</keyword>
<evidence type="ECO:0000256" key="4">
    <source>
        <dbReference type="ARBA" id="ARBA00022692"/>
    </source>
</evidence>
<dbReference type="KEGG" id="dic:Dpoa569_0003218"/>
<evidence type="ECO:0000256" key="6">
    <source>
        <dbReference type="ARBA" id="ARBA00023136"/>
    </source>
</evidence>
<dbReference type="PANTHER" id="PTHR38779">
    <property type="entry name" value="TYPE II SECRETION SYSTEM PROTEIN I-RELATED"/>
    <property type="match status" value="1"/>
</dbReference>
<dbReference type="Proteomes" id="UP000320591">
    <property type="component" value="Chromosome"/>
</dbReference>
<evidence type="ECO:0000256" key="5">
    <source>
        <dbReference type="ARBA" id="ARBA00022989"/>
    </source>
</evidence>
<sequence>MTNNKKASGIVLLEVLIAVFMLALCCSAIFRSVSQEMAMTAHTRESIIAGWVADNILVLAHLTALPGSDESMSGSSVMGNQRWGWELGYAPEEESSDLKLLQIRVFNDTQPQPLIQLNITPP</sequence>
<reference evidence="9 10" key="1">
    <citation type="journal article" date="2019" name="Environ. Microbiol.">
        <title>The phytopathogenic nature of Dickeya aquatica 174/2 and the dynamic early evolution of Dickeya pathogenicity.</title>
        <authorList>
            <person name="Duprey A."/>
            <person name="Taib N."/>
            <person name="Leonard S."/>
            <person name="Garin T."/>
            <person name="Flandrois J.P."/>
            <person name="Nasser W."/>
            <person name="Brochier-Armanet C."/>
            <person name="Reverchon S."/>
        </authorList>
    </citation>
    <scope>NUCLEOTIDE SEQUENCE [LARGE SCALE GENOMIC DNA]</scope>
    <source>
        <strain evidence="9 10">NCPPB 569</strain>
    </source>
</reference>
<dbReference type="PANTHER" id="PTHR38779:SF2">
    <property type="entry name" value="TYPE II SECRETION SYSTEM PROTEIN I-RELATED"/>
    <property type="match status" value="1"/>
</dbReference>
<gene>
    <name evidence="9" type="primary">gspI</name>
    <name evidence="9" type="ORF">Dpoa569_0003218</name>
</gene>
<feature type="domain" description="Type II secretion system protein GspI C-terminal" evidence="8">
    <location>
        <begin position="44"/>
        <end position="117"/>
    </location>
</feature>
<keyword evidence="6 7" id="KW-0472">Membrane</keyword>